<dbReference type="GO" id="GO:0015627">
    <property type="term" value="C:type II protein secretion system complex"/>
    <property type="evidence" value="ECO:0007669"/>
    <property type="project" value="TreeGrafter"/>
</dbReference>
<dbReference type="PRINTS" id="PR01032">
    <property type="entry name" value="PHAGEIV"/>
</dbReference>
<proteinExistence type="inferred from homology"/>
<feature type="domain" description="Type II/III secretion system secretin-like" evidence="5">
    <location>
        <begin position="221"/>
        <end position="378"/>
    </location>
</feature>
<feature type="compositionally biased region" description="Low complexity" evidence="3">
    <location>
        <begin position="72"/>
        <end position="84"/>
    </location>
</feature>
<keyword evidence="2" id="KW-0813">Transport</keyword>
<feature type="compositionally biased region" description="Low complexity" evidence="3">
    <location>
        <begin position="40"/>
        <end position="49"/>
    </location>
</feature>
<gene>
    <name evidence="7" type="primary">xpsD_1</name>
    <name evidence="7" type="ORF">MAMMFC1_02202</name>
</gene>
<name>A0A348AKC0_9FIRM</name>
<dbReference type="GO" id="GO:0009279">
    <property type="term" value="C:cell outer membrane"/>
    <property type="evidence" value="ECO:0007669"/>
    <property type="project" value="UniProtKB-SubCell"/>
</dbReference>
<comment type="similarity">
    <text evidence="1">Belongs to the bacterial secretin family.</text>
</comment>
<dbReference type="InterPro" id="IPR004846">
    <property type="entry name" value="T2SS/T3SS_dom"/>
</dbReference>
<protein>
    <submittedName>
        <fullName evidence="7">Type II secretion system protein D</fullName>
    </submittedName>
</protein>
<feature type="signal peptide" evidence="4">
    <location>
        <begin position="1"/>
        <end position="27"/>
    </location>
</feature>
<evidence type="ECO:0000256" key="1">
    <source>
        <dbReference type="RuleBase" id="RU004003"/>
    </source>
</evidence>
<dbReference type="AlphaFoldDB" id="A0A348AKC0"/>
<evidence type="ECO:0000256" key="3">
    <source>
        <dbReference type="SAM" id="MobiDB-lite"/>
    </source>
</evidence>
<dbReference type="KEGG" id="mana:MAMMFC1_02202"/>
<accession>A0A348AKC0</accession>
<dbReference type="InterPro" id="IPR050810">
    <property type="entry name" value="Bact_Secretion_Sys_Channel"/>
</dbReference>
<reference evidence="7 8" key="1">
    <citation type="journal article" date="2018" name="Int. J. Syst. Evol. Microbiol.">
        <title>Methylomusa anaerophila gen. nov., sp. nov., an anaerobic methanol-utilizing bacterium isolated from a microbial fuel cell.</title>
        <authorList>
            <person name="Amano N."/>
            <person name="Yamamuro A."/>
            <person name="Miyahara M."/>
            <person name="Kouzuma A."/>
            <person name="Abe T."/>
            <person name="Watanabe K."/>
        </authorList>
    </citation>
    <scope>NUCLEOTIDE SEQUENCE [LARGE SCALE GENOMIC DNA]</scope>
    <source>
        <strain evidence="7 8">MMFC1</strain>
    </source>
</reference>
<comment type="subcellular location">
    <subcellularLocation>
        <location evidence="2">Cell outer membrane</location>
    </subcellularLocation>
</comment>
<dbReference type="InterPro" id="IPR001775">
    <property type="entry name" value="GspD/PilQ"/>
</dbReference>
<dbReference type="Pfam" id="PF00263">
    <property type="entry name" value="Secretin"/>
    <property type="match status" value="1"/>
</dbReference>
<evidence type="ECO:0000313" key="8">
    <source>
        <dbReference type="Proteomes" id="UP000276437"/>
    </source>
</evidence>
<dbReference type="Pfam" id="PF03958">
    <property type="entry name" value="Secretin_N"/>
    <property type="match status" value="1"/>
</dbReference>
<feature type="compositionally biased region" description="Pro residues" evidence="3">
    <location>
        <begin position="62"/>
        <end position="71"/>
    </location>
</feature>
<dbReference type="EMBL" id="AP018449">
    <property type="protein sequence ID" value="BBB91518.1"/>
    <property type="molecule type" value="Genomic_DNA"/>
</dbReference>
<sequence length="378" mass="39698">MFLRQYRKTAVAALIAGLLIFTLPVAASTDAVNDGPPPAAAGAAPAGGPDSTPGQAPAANPADPPANPPDQAPAAAPQPAFDLPAPDPGLPANTGLSPLVIKLEYVKAEQVKAMLAALFPDNRVRAEIINGMLVAVGSEEDCAMVKDMLARIDVAPKQVIFEAEAIEVSRDDARKIGIDWGPVTALPGAATTDGSSFRLGLGIPNHEEYGVNVSATIRHLVETKKGRLLASPRIAALDGQTAQILIGDKLAVESTQISSGTTITTVTYVEVGIKLEVTPTIHADGTISTHIKPEVSNKTDTTSSGNPNIRTRQAETTLRVKNGETIVLGGLIQRQETQDTVKFPLLGDIPIIGQFFRSTTKEKTESELIILITPKLIE</sequence>
<keyword evidence="4" id="KW-0732">Signal</keyword>
<keyword evidence="8" id="KW-1185">Reference proteome</keyword>
<evidence type="ECO:0000259" key="5">
    <source>
        <dbReference type="Pfam" id="PF00263"/>
    </source>
</evidence>
<evidence type="ECO:0000256" key="2">
    <source>
        <dbReference type="RuleBase" id="RU004004"/>
    </source>
</evidence>
<evidence type="ECO:0000313" key="7">
    <source>
        <dbReference type="EMBL" id="BBB91518.1"/>
    </source>
</evidence>
<evidence type="ECO:0000256" key="4">
    <source>
        <dbReference type="SAM" id="SignalP"/>
    </source>
</evidence>
<dbReference type="GO" id="GO:0009306">
    <property type="term" value="P:protein secretion"/>
    <property type="evidence" value="ECO:0007669"/>
    <property type="project" value="InterPro"/>
</dbReference>
<dbReference type="PRINTS" id="PR00811">
    <property type="entry name" value="BCTERIALGSPD"/>
</dbReference>
<dbReference type="Proteomes" id="UP000276437">
    <property type="component" value="Chromosome"/>
</dbReference>
<dbReference type="InterPro" id="IPR005644">
    <property type="entry name" value="NolW-like"/>
</dbReference>
<evidence type="ECO:0000259" key="6">
    <source>
        <dbReference type="Pfam" id="PF03958"/>
    </source>
</evidence>
<dbReference type="PANTHER" id="PTHR30332:SF17">
    <property type="entry name" value="TYPE IV PILIATION SYSTEM PROTEIN DR_0774-RELATED"/>
    <property type="match status" value="1"/>
</dbReference>
<feature type="domain" description="NolW-like" evidence="6">
    <location>
        <begin position="100"/>
        <end position="158"/>
    </location>
</feature>
<feature type="region of interest" description="Disordered" evidence="3">
    <location>
        <begin position="34"/>
        <end position="89"/>
    </location>
</feature>
<organism evidence="7 8">
    <name type="scientific">Methylomusa anaerophila</name>
    <dbReference type="NCBI Taxonomy" id="1930071"/>
    <lineage>
        <taxon>Bacteria</taxon>
        <taxon>Bacillati</taxon>
        <taxon>Bacillota</taxon>
        <taxon>Negativicutes</taxon>
        <taxon>Selenomonadales</taxon>
        <taxon>Sporomusaceae</taxon>
        <taxon>Methylomusa</taxon>
    </lineage>
</organism>
<dbReference type="PANTHER" id="PTHR30332">
    <property type="entry name" value="PROBABLE GENERAL SECRETION PATHWAY PROTEIN D"/>
    <property type="match status" value="1"/>
</dbReference>
<feature type="chain" id="PRO_5016659696" evidence="4">
    <location>
        <begin position="28"/>
        <end position="378"/>
    </location>
</feature>